<gene>
    <name evidence="2" type="ORF">H9Q80_14955</name>
</gene>
<dbReference type="InterPro" id="IPR000182">
    <property type="entry name" value="GNAT_dom"/>
</dbReference>
<accession>A0A7G9GL53</accession>
<dbReference type="KEGG" id="ehn:H9Q80_14955"/>
<dbReference type="Gene3D" id="3.40.630.30">
    <property type="match status" value="1"/>
</dbReference>
<feature type="domain" description="N-acetyltransferase" evidence="1">
    <location>
        <begin position="148"/>
        <end position="285"/>
    </location>
</feature>
<dbReference type="GO" id="GO:0016747">
    <property type="term" value="F:acyltransferase activity, transferring groups other than amino-acyl groups"/>
    <property type="evidence" value="ECO:0007669"/>
    <property type="project" value="InterPro"/>
</dbReference>
<organism evidence="2 3">
    <name type="scientific">[Eubacterium] hominis</name>
    <dbReference type="NCBI Taxonomy" id="2764325"/>
    <lineage>
        <taxon>Bacteria</taxon>
        <taxon>Bacillati</taxon>
        <taxon>Bacillota</taxon>
        <taxon>Erysipelotrichia</taxon>
        <taxon>Erysipelotrichales</taxon>
        <taxon>Erysipelotrichaceae</taxon>
        <taxon>Amedibacillus</taxon>
    </lineage>
</organism>
<keyword evidence="3" id="KW-1185">Reference proteome</keyword>
<evidence type="ECO:0000259" key="1">
    <source>
        <dbReference type="PROSITE" id="PS51186"/>
    </source>
</evidence>
<dbReference type="Pfam" id="PF00583">
    <property type="entry name" value="Acetyltransf_1"/>
    <property type="match status" value="1"/>
</dbReference>
<keyword evidence="2" id="KW-0808">Transferase</keyword>
<evidence type="ECO:0000313" key="2">
    <source>
        <dbReference type="EMBL" id="QNM11535.1"/>
    </source>
</evidence>
<dbReference type="Proteomes" id="UP000515856">
    <property type="component" value="Chromosome"/>
</dbReference>
<protein>
    <submittedName>
        <fullName evidence="2">GNAT family N-acetyltransferase</fullName>
    </submittedName>
</protein>
<reference evidence="2 3" key="1">
    <citation type="submission" date="2020-08" db="EMBL/GenBank/DDBJ databases">
        <authorList>
            <person name="Liu C."/>
            <person name="Sun Q."/>
        </authorList>
    </citation>
    <scope>NUCLEOTIDE SEQUENCE [LARGE SCALE GENOMIC DNA]</scope>
    <source>
        <strain evidence="2 3">NSJ-61</strain>
    </source>
</reference>
<dbReference type="AlphaFoldDB" id="A0A7G9GL53"/>
<dbReference type="RefSeq" id="WP_117452448.1">
    <property type="nucleotide sequence ID" value="NZ_CP060636.1"/>
</dbReference>
<evidence type="ECO:0000313" key="3">
    <source>
        <dbReference type="Proteomes" id="UP000515856"/>
    </source>
</evidence>
<name>A0A7G9GL53_9FIRM</name>
<dbReference type="InterPro" id="IPR016181">
    <property type="entry name" value="Acyl_CoA_acyltransferase"/>
</dbReference>
<sequence>MNIMKCNKEWMKVMIQMPSSSIQQNKSLAQNLEEGLPLENCYIAIKNKRCVCRIVVFPQMKYLGYFTIEDISQDETDQFMKTVLSHLDTTINWRIDLYGDKKNYQKIYTTLRKYFQTEIKRESYTVTCHLQESDDHLFQKADKLQKEEIISIIQRVNETTYDRLILKGHRQDGAKQLYEEMRQEKDLFQVLVIKEKPIGFVCVNRLLEDIGGIYYIGVDPVYQGHHYGELLLKKAIHMAYLAQIHTLIADIDEHNIYIRKHLKSCGFMLDCKESVFLLHENEQNG</sequence>
<proteinExistence type="predicted"/>
<dbReference type="SUPFAM" id="SSF55729">
    <property type="entry name" value="Acyl-CoA N-acyltransferases (Nat)"/>
    <property type="match status" value="1"/>
</dbReference>
<dbReference type="CDD" id="cd04301">
    <property type="entry name" value="NAT_SF"/>
    <property type="match status" value="1"/>
</dbReference>
<dbReference type="EMBL" id="CP060636">
    <property type="protein sequence ID" value="QNM11535.1"/>
    <property type="molecule type" value="Genomic_DNA"/>
</dbReference>
<dbReference type="PROSITE" id="PS51186">
    <property type="entry name" value="GNAT"/>
    <property type="match status" value="1"/>
</dbReference>